<organism evidence="1 2">
    <name type="scientific">Pyronema omphalodes (strain CBS 100304)</name>
    <name type="common">Pyronema confluens</name>
    <dbReference type="NCBI Taxonomy" id="1076935"/>
    <lineage>
        <taxon>Eukaryota</taxon>
        <taxon>Fungi</taxon>
        <taxon>Dikarya</taxon>
        <taxon>Ascomycota</taxon>
        <taxon>Pezizomycotina</taxon>
        <taxon>Pezizomycetes</taxon>
        <taxon>Pezizales</taxon>
        <taxon>Pyronemataceae</taxon>
        <taxon>Pyronema</taxon>
    </lineage>
</organism>
<gene>
    <name evidence="1" type="ORF">PCON_08086</name>
</gene>
<proteinExistence type="predicted"/>
<dbReference type="AlphaFoldDB" id="U4LD69"/>
<evidence type="ECO:0000313" key="1">
    <source>
        <dbReference type="EMBL" id="CCX08493.1"/>
    </source>
</evidence>
<keyword evidence="2" id="KW-1185">Reference proteome</keyword>
<dbReference type="EMBL" id="HF935417">
    <property type="protein sequence ID" value="CCX08493.1"/>
    <property type="molecule type" value="Genomic_DNA"/>
</dbReference>
<protein>
    <submittedName>
        <fullName evidence="1">Uncharacterized protein</fullName>
    </submittedName>
</protein>
<evidence type="ECO:0000313" key="2">
    <source>
        <dbReference type="Proteomes" id="UP000018144"/>
    </source>
</evidence>
<name>U4LD69_PYROM</name>
<reference evidence="1 2" key="1">
    <citation type="journal article" date="2013" name="PLoS Genet.">
        <title>The genome and development-dependent transcriptomes of Pyronema confluens: a window into fungal evolution.</title>
        <authorList>
            <person name="Traeger S."/>
            <person name="Altegoer F."/>
            <person name="Freitag M."/>
            <person name="Gabaldon T."/>
            <person name="Kempken F."/>
            <person name="Kumar A."/>
            <person name="Marcet-Houben M."/>
            <person name="Poggeler S."/>
            <person name="Stajich J.E."/>
            <person name="Nowrousian M."/>
        </authorList>
    </citation>
    <scope>NUCLEOTIDE SEQUENCE [LARGE SCALE GENOMIC DNA]</scope>
    <source>
        <strain evidence="2">CBS 100304</strain>
        <tissue evidence="1">Vegetative mycelium</tissue>
    </source>
</reference>
<accession>U4LD69</accession>
<sequence>MSQQRTLFSQLLPYAKMYNLDGPLVILKGHSERVGEHVLPRLTDILNRLSQATPGESSLGEELSNAITDEMARVIVKRVRS</sequence>
<dbReference type="Proteomes" id="UP000018144">
    <property type="component" value="Unassembled WGS sequence"/>
</dbReference>